<dbReference type="AlphaFoldDB" id="A0AAD5N439"/>
<evidence type="ECO:0000313" key="1">
    <source>
        <dbReference type="EMBL" id="KAJ1359554.1"/>
    </source>
</evidence>
<dbReference type="EMBL" id="JAHQIW010003645">
    <property type="protein sequence ID" value="KAJ1359554.1"/>
    <property type="molecule type" value="Genomic_DNA"/>
</dbReference>
<sequence length="75" mass="8637">MKGHLALNWPVLNPVDHSVCPYWKKMFRLLAILDALKTALIGAWDEIEMVSRVKWITGATKVEKWSFSLAVQLRD</sequence>
<accession>A0AAD5N439</accession>
<comment type="caution">
    <text evidence="1">The sequence shown here is derived from an EMBL/GenBank/DDBJ whole genome shotgun (WGS) entry which is preliminary data.</text>
</comment>
<organism evidence="1 2">
    <name type="scientific">Parelaphostrongylus tenuis</name>
    <name type="common">Meningeal worm</name>
    <dbReference type="NCBI Taxonomy" id="148309"/>
    <lineage>
        <taxon>Eukaryota</taxon>
        <taxon>Metazoa</taxon>
        <taxon>Ecdysozoa</taxon>
        <taxon>Nematoda</taxon>
        <taxon>Chromadorea</taxon>
        <taxon>Rhabditida</taxon>
        <taxon>Rhabditina</taxon>
        <taxon>Rhabditomorpha</taxon>
        <taxon>Strongyloidea</taxon>
        <taxon>Metastrongylidae</taxon>
        <taxon>Parelaphostrongylus</taxon>
    </lineage>
</organism>
<keyword evidence="2" id="KW-1185">Reference proteome</keyword>
<gene>
    <name evidence="1" type="ORF">KIN20_018317</name>
</gene>
<evidence type="ECO:0000313" key="2">
    <source>
        <dbReference type="Proteomes" id="UP001196413"/>
    </source>
</evidence>
<reference evidence="1" key="1">
    <citation type="submission" date="2021-06" db="EMBL/GenBank/DDBJ databases">
        <title>Parelaphostrongylus tenuis whole genome reference sequence.</title>
        <authorList>
            <person name="Garwood T.J."/>
            <person name="Larsen P.A."/>
            <person name="Fountain-Jones N.M."/>
            <person name="Garbe J.R."/>
            <person name="Macchietto M.G."/>
            <person name="Kania S.A."/>
            <person name="Gerhold R.W."/>
            <person name="Richards J.E."/>
            <person name="Wolf T.M."/>
        </authorList>
    </citation>
    <scope>NUCLEOTIDE SEQUENCE</scope>
    <source>
        <strain evidence="1">MNPRO001-30</strain>
        <tissue evidence="1">Meninges</tissue>
    </source>
</reference>
<name>A0AAD5N439_PARTN</name>
<proteinExistence type="predicted"/>
<dbReference type="Proteomes" id="UP001196413">
    <property type="component" value="Unassembled WGS sequence"/>
</dbReference>
<protein>
    <submittedName>
        <fullName evidence="1">Uncharacterized protein</fullName>
    </submittedName>
</protein>